<feature type="non-terminal residue" evidence="1">
    <location>
        <position position="98"/>
    </location>
</feature>
<accession>A0A383BEC0</accession>
<gene>
    <name evidence="1" type="ORF">METZ01_LOCUS470629</name>
</gene>
<evidence type="ECO:0000313" key="1">
    <source>
        <dbReference type="EMBL" id="SVE17775.1"/>
    </source>
</evidence>
<proteinExistence type="predicted"/>
<sequence length="98" mass="11321">MGKIPWARIIQDSLTGFLPCIRGRVHRFKPSLQIQFHFFYYSTEGNLSGYRMFACNILNNKAQWVVLCLFFQNICLCFSFSAEAQTTVPPEMNSGMIE</sequence>
<organism evidence="1">
    <name type="scientific">marine metagenome</name>
    <dbReference type="NCBI Taxonomy" id="408172"/>
    <lineage>
        <taxon>unclassified sequences</taxon>
        <taxon>metagenomes</taxon>
        <taxon>ecological metagenomes</taxon>
    </lineage>
</organism>
<protein>
    <submittedName>
        <fullName evidence="1">Uncharacterized protein</fullName>
    </submittedName>
</protein>
<reference evidence="1" key="1">
    <citation type="submission" date="2018-05" db="EMBL/GenBank/DDBJ databases">
        <authorList>
            <person name="Lanie J.A."/>
            <person name="Ng W.-L."/>
            <person name="Kazmierczak K.M."/>
            <person name="Andrzejewski T.M."/>
            <person name="Davidsen T.M."/>
            <person name="Wayne K.J."/>
            <person name="Tettelin H."/>
            <person name="Glass J.I."/>
            <person name="Rusch D."/>
            <person name="Podicherti R."/>
            <person name="Tsui H.-C.T."/>
            <person name="Winkler M.E."/>
        </authorList>
    </citation>
    <scope>NUCLEOTIDE SEQUENCE</scope>
</reference>
<name>A0A383BEC0_9ZZZZ</name>
<dbReference type="AlphaFoldDB" id="A0A383BEC0"/>
<dbReference type="EMBL" id="UINC01199380">
    <property type="protein sequence ID" value="SVE17775.1"/>
    <property type="molecule type" value="Genomic_DNA"/>
</dbReference>